<organism evidence="1 2">
    <name type="scientific">Pristionchus entomophagus</name>
    <dbReference type="NCBI Taxonomy" id="358040"/>
    <lineage>
        <taxon>Eukaryota</taxon>
        <taxon>Metazoa</taxon>
        <taxon>Ecdysozoa</taxon>
        <taxon>Nematoda</taxon>
        <taxon>Chromadorea</taxon>
        <taxon>Rhabditida</taxon>
        <taxon>Rhabditina</taxon>
        <taxon>Diplogasteromorpha</taxon>
        <taxon>Diplogasteroidea</taxon>
        <taxon>Neodiplogasteridae</taxon>
        <taxon>Pristionchus</taxon>
    </lineage>
</organism>
<keyword evidence="2" id="KW-1185">Reference proteome</keyword>
<comment type="caution">
    <text evidence="1">The sequence shown here is derived from an EMBL/GenBank/DDBJ whole genome shotgun (WGS) entry which is preliminary data.</text>
</comment>
<protein>
    <recommendedName>
        <fullName evidence="3">PDZ domain-containing protein</fullName>
    </recommendedName>
</protein>
<feature type="non-terminal residue" evidence="1">
    <location>
        <position position="1"/>
    </location>
</feature>
<proteinExistence type="predicted"/>
<name>A0AAV5T803_9BILA</name>
<reference evidence="1" key="1">
    <citation type="submission" date="2023-10" db="EMBL/GenBank/DDBJ databases">
        <title>Genome assembly of Pristionchus species.</title>
        <authorList>
            <person name="Yoshida K."/>
            <person name="Sommer R.J."/>
        </authorList>
    </citation>
    <scope>NUCLEOTIDE SEQUENCE</scope>
    <source>
        <strain evidence="1">RS0144</strain>
    </source>
</reference>
<evidence type="ECO:0008006" key="3">
    <source>
        <dbReference type="Google" id="ProtNLM"/>
    </source>
</evidence>
<feature type="non-terminal residue" evidence="1">
    <location>
        <position position="176"/>
    </location>
</feature>
<evidence type="ECO:0000313" key="1">
    <source>
        <dbReference type="EMBL" id="GMS88440.1"/>
    </source>
</evidence>
<accession>A0AAV5T803</accession>
<gene>
    <name evidence="1" type="ORF">PENTCL1PPCAC_10615</name>
</gene>
<evidence type="ECO:0000313" key="2">
    <source>
        <dbReference type="Proteomes" id="UP001432027"/>
    </source>
</evidence>
<sequence>YIPLDPRPEATEITELSQLRSVELRVSVNSLTVKEIKSLAIDPKTYIVGEIDYTNAKIGASFIVGDEIVKVNDTIPSSFIHLSKLLAKEGETAVVVKRRAFITAPGHTRVQAAMTALKLTVQKKYSYQVVTCKKMPYDIFLTTSFGFTAENVTVAKNIKKFVVAEINGNTAAEKYF</sequence>
<dbReference type="AlphaFoldDB" id="A0AAV5T803"/>
<dbReference type="Proteomes" id="UP001432027">
    <property type="component" value="Unassembled WGS sequence"/>
</dbReference>
<dbReference type="EMBL" id="BTSX01000003">
    <property type="protein sequence ID" value="GMS88440.1"/>
    <property type="molecule type" value="Genomic_DNA"/>
</dbReference>